<evidence type="ECO:0000313" key="3">
    <source>
        <dbReference type="EMBL" id="MBV7379716.1"/>
    </source>
</evidence>
<reference evidence="3 4" key="1">
    <citation type="submission" date="2021-05" db="EMBL/GenBank/DDBJ databases">
        <title>Culturable bacteria isolated from Daya Bay.</title>
        <authorList>
            <person name="Zheng W."/>
            <person name="Yu S."/>
            <person name="Huang Y."/>
        </authorList>
    </citation>
    <scope>NUCLEOTIDE SEQUENCE [LARGE SCALE GENOMIC DNA]</scope>
    <source>
        <strain evidence="3 4">DP4N28-5</strain>
    </source>
</reference>
<dbReference type="InterPro" id="IPR006311">
    <property type="entry name" value="TAT_signal"/>
</dbReference>
<dbReference type="PROSITE" id="PS00194">
    <property type="entry name" value="THIOREDOXIN_1"/>
    <property type="match status" value="1"/>
</dbReference>
<dbReference type="Proteomes" id="UP000756530">
    <property type="component" value="Unassembled WGS sequence"/>
</dbReference>
<evidence type="ECO:0000256" key="1">
    <source>
        <dbReference type="SAM" id="SignalP"/>
    </source>
</evidence>
<dbReference type="RefSeq" id="WP_218392910.1">
    <property type="nucleotide sequence ID" value="NZ_JAHUZE010000003.1"/>
</dbReference>
<feature type="chain" id="PRO_5046582775" evidence="1">
    <location>
        <begin position="23"/>
        <end position="137"/>
    </location>
</feature>
<feature type="domain" description="Thioredoxin" evidence="2">
    <location>
        <begin position="10"/>
        <end position="133"/>
    </location>
</feature>
<feature type="signal peptide" evidence="1">
    <location>
        <begin position="1"/>
        <end position="22"/>
    </location>
</feature>
<evidence type="ECO:0000259" key="2">
    <source>
        <dbReference type="PROSITE" id="PS51352"/>
    </source>
</evidence>
<proteinExistence type="predicted"/>
<protein>
    <submittedName>
        <fullName evidence="3">Thioredoxin family protein</fullName>
    </submittedName>
</protein>
<dbReference type="PROSITE" id="PS51352">
    <property type="entry name" value="THIOREDOXIN_2"/>
    <property type="match status" value="1"/>
</dbReference>
<name>A0ABS6T378_9RHOB</name>
<gene>
    <name evidence="3" type="ORF">KJP28_12355</name>
</gene>
<keyword evidence="1" id="KW-0732">Signal</keyword>
<dbReference type="InterPro" id="IPR017937">
    <property type="entry name" value="Thioredoxin_CS"/>
</dbReference>
<comment type="caution">
    <text evidence="3">The sequence shown here is derived from an EMBL/GenBank/DDBJ whole genome shotgun (WGS) entry which is preliminary data.</text>
</comment>
<dbReference type="CDD" id="cd02947">
    <property type="entry name" value="TRX_family"/>
    <property type="match status" value="1"/>
</dbReference>
<dbReference type="EMBL" id="JAHUZE010000003">
    <property type="protein sequence ID" value="MBV7379716.1"/>
    <property type="molecule type" value="Genomic_DNA"/>
</dbReference>
<organism evidence="3 4">
    <name type="scientific">Maritimibacter dapengensis</name>
    <dbReference type="NCBI Taxonomy" id="2836868"/>
    <lineage>
        <taxon>Bacteria</taxon>
        <taxon>Pseudomonadati</taxon>
        <taxon>Pseudomonadota</taxon>
        <taxon>Alphaproteobacteria</taxon>
        <taxon>Rhodobacterales</taxon>
        <taxon>Roseobacteraceae</taxon>
        <taxon>Maritimibacter</taxon>
    </lineage>
</organism>
<keyword evidence="4" id="KW-1185">Reference proteome</keyword>
<dbReference type="PROSITE" id="PS51318">
    <property type="entry name" value="TAT"/>
    <property type="match status" value="1"/>
</dbReference>
<accession>A0ABS6T378</accession>
<dbReference type="InterPro" id="IPR013766">
    <property type="entry name" value="Thioredoxin_domain"/>
</dbReference>
<dbReference type="Pfam" id="PF00085">
    <property type="entry name" value="Thioredoxin"/>
    <property type="match status" value="1"/>
</dbReference>
<sequence length="137" mass="14832">MNRRAFLTTAAAAALAPALAHAAQIAYTEGALQRVLAGGSPVVLDYYADWCPTCHAQRRVISQLMSENADYKDKVTYIEVDWDTYKSAPITTDFKVPRRSTLIAVGTDGTELARVVAQTGYDEIKALFDAALSSVTS</sequence>
<evidence type="ECO:0000313" key="4">
    <source>
        <dbReference type="Proteomes" id="UP000756530"/>
    </source>
</evidence>